<dbReference type="EMBL" id="JACIBV010000001">
    <property type="protein sequence ID" value="MBB3726288.1"/>
    <property type="molecule type" value="Genomic_DNA"/>
</dbReference>
<dbReference type="Pfam" id="PF03537">
    <property type="entry name" value="Glyco_hydro_114"/>
    <property type="match status" value="1"/>
</dbReference>
<dbReference type="Proteomes" id="UP000579945">
    <property type="component" value="Unassembled WGS sequence"/>
</dbReference>
<keyword evidence="3" id="KW-0436">Ligase</keyword>
<sequence>MRRPAPALAALAALTALWLPACAAPSKGSASREAGPLTGVRSFTYVLTGYPGGRLDAVAAAPHELAIVDLSRDATAPGYFSAAEIAEVRKSGKRVLAYFEIGSVEEFRTEFATLPADLRLNVWPDWPDEHFVRYWDPRWWELVVRPRLEQAMRAGFDGVYLDTPLAYEEIDLARVPGESRRSLGRKMADLIVRISAHAKASRPGFLVVPQNSPELRHHAGYTEAIDGIGMEELFFRATDRPCDRQWCGENLSEAAALRAAGKAVLATDYATTAAHRRTACEAYGRAGFAGNVTTVELDVVSPPCDGKE</sequence>
<name>A0A7W5Y6K9_9ACTN</name>
<feature type="signal peptide" evidence="1">
    <location>
        <begin position="1"/>
        <end position="23"/>
    </location>
</feature>
<accession>A0A7W5Y6K9</accession>
<keyword evidence="4" id="KW-1185">Reference proteome</keyword>
<dbReference type="AlphaFoldDB" id="A0A7W5Y6K9"/>
<feature type="chain" id="PRO_5031053852" evidence="1">
    <location>
        <begin position="24"/>
        <end position="308"/>
    </location>
</feature>
<feature type="domain" description="Glycoside-hydrolase family GH114 TIM-barrel" evidence="2">
    <location>
        <begin position="52"/>
        <end position="298"/>
    </location>
</feature>
<protein>
    <submittedName>
        <fullName evidence="3">Cysteinyl-tRNA synthetase</fullName>
        <ecNumber evidence="3">6.1.1.16</ecNumber>
    </submittedName>
</protein>
<reference evidence="3 4" key="1">
    <citation type="submission" date="2020-08" db="EMBL/GenBank/DDBJ databases">
        <title>Sequencing the genomes of 1000 actinobacteria strains.</title>
        <authorList>
            <person name="Klenk H.-P."/>
        </authorList>
    </citation>
    <scope>NUCLEOTIDE SEQUENCE [LARGE SCALE GENOMIC DNA]</scope>
    <source>
        <strain evidence="3 4">DSM 44320</strain>
    </source>
</reference>
<dbReference type="InterPro" id="IPR004352">
    <property type="entry name" value="GH114_TIM-barrel"/>
</dbReference>
<keyword evidence="1" id="KW-0732">Signal</keyword>
<dbReference type="InterPro" id="IPR013785">
    <property type="entry name" value="Aldolase_TIM"/>
</dbReference>
<dbReference type="Gene3D" id="3.20.20.70">
    <property type="entry name" value="Aldolase class I"/>
    <property type="match status" value="1"/>
</dbReference>
<evidence type="ECO:0000256" key="1">
    <source>
        <dbReference type="SAM" id="SignalP"/>
    </source>
</evidence>
<organism evidence="3 4">
    <name type="scientific">Nonomuraea dietziae</name>
    <dbReference type="NCBI Taxonomy" id="65515"/>
    <lineage>
        <taxon>Bacteria</taxon>
        <taxon>Bacillati</taxon>
        <taxon>Actinomycetota</taxon>
        <taxon>Actinomycetes</taxon>
        <taxon>Streptosporangiales</taxon>
        <taxon>Streptosporangiaceae</taxon>
        <taxon>Nonomuraea</taxon>
    </lineage>
</organism>
<dbReference type="InterPro" id="IPR016062">
    <property type="entry name" value="TM1410-rel"/>
</dbReference>
<evidence type="ECO:0000259" key="2">
    <source>
        <dbReference type="Pfam" id="PF03537"/>
    </source>
</evidence>
<comment type="caution">
    <text evidence="3">The sequence shown here is derived from an EMBL/GenBank/DDBJ whole genome shotgun (WGS) entry which is preliminary data.</text>
</comment>
<dbReference type="GO" id="GO:0004817">
    <property type="term" value="F:cysteine-tRNA ligase activity"/>
    <property type="evidence" value="ECO:0007669"/>
    <property type="project" value="UniProtKB-EC"/>
</dbReference>
<keyword evidence="3" id="KW-0030">Aminoacyl-tRNA synthetase</keyword>
<dbReference type="PANTHER" id="PTHR35882">
    <property type="entry name" value="PELA"/>
    <property type="match status" value="1"/>
</dbReference>
<dbReference type="EC" id="6.1.1.16" evidence="3"/>
<dbReference type="GeneID" id="95388658"/>
<dbReference type="SUPFAM" id="SSF51445">
    <property type="entry name" value="(Trans)glycosidases"/>
    <property type="match status" value="1"/>
</dbReference>
<evidence type="ECO:0000313" key="3">
    <source>
        <dbReference type="EMBL" id="MBB3726288.1"/>
    </source>
</evidence>
<gene>
    <name evidence="3" type="ORF">FHR33_002148</name>
</gene>
<proteinExistence type="predicted"/>
<dbReference type="PANTHER" id="PTHR35882:SF2">
    <property type="entry name" value="PELA"/>
    <property type="match status" value="1"/>
</dbReference>
<dbReference type="PRINTS" id="PR01545">
    <property type="entry name" value="THEMAYE10DUF"/>
</dbReference>
<dbReference type="RefSeq" id="WP_183645760.1">
    <property type="nucleotide sequence ID" value="NZ_JACIBV010000001.1"/>
</dbReference>
<evidence type="ECO:0000313" key="4">
    <source>
        <dbReference type="Proteomes" id="UP000579945"/>
    </source>
</evidence>
<dbReference type="InterPro" id="IPR017853">
    <property type="entry name" value="GH"/>
</dbReference>